<keyword evidence="1" id="KW-0813">Transport</keyword>
<organism evidence="8 9">
    <name type="scientific">Azoarcus indigens</name>
    <dbReference type="NCBI Taxonomy" id="29545"/>
    <lineage>
        <taxon>Bacteria</taxon>
        <taxon>Pseudomonadati</taxon>
        <taxon>Pseudomonadota</taxon>
        <taxon>Betaproteobacteria</taxon>
        <taxon>Rhodocyclales</taxon>
        <taxon>Zoogloeaceae</taxon>
        <taxon>Azoarcus</taxon>
    </lineage>
</organism>
<dbReference type="EMBL" id="SNVV01000002">
    <property type="protein sequence ID" value="TDN56113.1"/>
    <property type="molecule type" value="Genomic_DNA"/>
</dbReference>
<evidence type="ECO:0000256" key="6">
    <source>
        <dbReference type="SAM" id="SignalP"/>
    </source>
</evidence>
<dbReference type="GO" id="GO:0046872">
    <property type="term" value="F:metal ion binding"/>
    <property type="evidence" value="ECO:0007669"/>
    <property type="project" value="UniProtKB-KW"/>
</dbReference>
<sequence length="300" mass="31437">MSKRAMAAMELKRAAGAAGLGLLCMLAANPAAAAAPADWNKVPATSVTLFYPGVAAMEWITKGTEHGGARALRKGDACADCHSEETAKMGQLIVSGQKLEPAPIAGKAGSIPVQVRAAHDGDTLYLRFSWKQPKPAGGARMDDKNPVKIAFMLDAGKVEGAGQSGCWASCHADSRTMPGAADTKKKYVKNGSLASGVFYDLVQWRSGEKKGYDGYVADARVMEGGKALVAAEGKLDGDTWTVTFARKFAGGEGDVTLAPGQVYNFGFAIHDDHAAGRFHQVSLGYKLGIDTKADVVASKQ</sequence>
<proteinExistence type="predicted"/>
<keyword evidence="3" id="KW-0479">Metal-binding</keyword>
<evidence type="ECO:0000259" key="7">
    <source>
        <dbReference type="SMART" id="SM00887"/>
    </source>
</evidence>
<evidence type="ECO:0000256" key="5">
    <source>
        <dbReference type="ARBA" id="ARBA00023004"/>
    </source>
</evidence>
<feature type="chain" id="PRO_5020571274" evidence="6">
    <location>
        <begin position="34"/>
        <end position="300"/>
    </location>
</feature>
<evidence type="ECO:0000256" key="2">
    <source>
        <dbReference type="ARBA" id="ARBA00022617"/>
    </source>
</evidence>
<comment type="caution">
    <text evidence="8">The sequence shown here is derived from an EMBL/GenBank/DDBJ whole genome shotgun (WGS) entry which is preliminary data.</text>
</comment>
<keyword evidence="6" id="KW-0732">Signal</keyword>
<dbReference type="Gene3D" id="2.60.40.1190">
    <property type="match status" value="1"/>
</dbReference>
<feature type="signal peptide" evidence="6">
    <location>
        <begin position="1"/>
        <end position="33"/>
    </location>
</feature>
<dbReference type="RefSeq" id="WP_246034605.1">
    <property type="nucleotide sequence ID" value="NZ_SNVV01000002.1"/>
</dbReference>
<name>A0A4R6ED61_9RHOO</name>
<keyword evidence="2" id="KW-0349">Heme</keyword>
<evidence type="ECO:0000256" key="1">
    <source>
        <dbReference type="ARBA" id="ARBA00022448"/>
    </source>
</evidence>
<accession>A0A4R6ED61</accession>
<evidence type="ECO:0000313" key="9">
    <source>
        <dbReference type="Proteomes" id="UP000295129"/>
    </source>
</evidence>
<keyword evidence="9" id="KW-1185">Reference proteome</keyword>
<feature type="domain" description="Cytochrome c-552/DMSO reductase-like haem-binding" evidence="7">
    <location>
        <begin position="36"/>
        <end position="282"/>
    </location>
</feature>
<protein>
    <submittedName>
        <fullName evidence="8">Ethylbenzene dehydrogenase</fullName>
    </submittedName>
</protein>
<reference evidence="8 9" key="1">
    <citation type="submission" date="2019-03" db="EMBL/GenBank/DDBJ databases">
        <title>Genomic Encyclopedia of Type Strains, Phase IV (KMG-IV): sequencing the most valuable type-strain genomes for metagenomic binning, comparative biology and taxonomic classification.</title>
        <authorList>
            <person name="Goeker M."/>
        </authorList>
    </citation>
    <scope>NUCLEOTIDE SEQUENCE [LARGE SCALE GENOMIC DNA]</scope>
    <source>
        <strain evidence="8 9">DSM 12121</strain>
    </source>
</reference>
<keyword evidence="5" id="KW-0408">Iron</keyword>
<dbReference type="Proteomes" id="UP000295129">
    <property type="component" value="Unassembled WGS sequence"/>
</dbReference>
<evidence type="ECO:0000256" key="3">
    <source>
        <dbReference type="ARBA" id="ARBA00022723"/>
    </source>
</evidence>
<gene>
    <name evidence="8" type="ORF">C7389_10248</name>
</gene>
<evidence type="ECO:0000313" key="8">
    <source>
        <dbReference type="EMBL" id="TDN56113.1"/>
    </source>
</evidence>
<dbReference type="GO" id="GO:0020037">
    <property type="term" value="F:heme binding"/>
    <property type="evidence" value="ECO:0007669"/>
    <property type="project" value="InterPro"/>
</dbReference>
<dbReference type="InterPro" id="IPR019020">
    <property type="entry name" value="Cyt-c552/DMSO_Rdtase_haem-bd"/>
</dbReference>
<evidence type="ECO:0000256" key="4">
    <source>
        <dbReference type="ARBA" id="ARBA00022982"/>
    </source>
</evidence>
<dbReference type="AlphaFoldDB" id="A0A4R6ED61"/>
<keyword evidence="4" id="KW-0249">Electron transport</keyword>
<dbReference type="SMART" id="SM00887">
    <property type="entry name" value="EB_dh"/>
    <property type="match status" value="1"/>
</dbReference>
<dbReference type="Pfam" id="PF09459">
    <property type="entry name" value="EB_dh"/>
    <property type="match status" value="1"/>
</dbReference>